<dbReference type="RefSeq" id="WP_008516046.1">
    <property type="nucleotide sequence ID" value="NZ_ACJM01000006.1"/>
</dbReference>
<dbReference type="SUPFAM" id="SSF52833">
    <property type="entry name" value="Thioredoxin-like"/>
    <property type="match status" value="1"/>
</dbReference>
<sequence>MKKYIFVFVAIVLLGVSIPVLSRLRAEGLAEGKTAPDFTLPVLMEEETISLTDMRGQVVLVNFWSAACPPCREEKPRMQRVYEELGEEGFTILAVNVNDIPGMAKSYIDENNFTFPVLKDDGEVSELYEVVFIPKSLLIDRDGVVRHVQVGAMEEDQLRSLVQEWL</sequence>
<keyword evidence="3" id="KW-1185">Reference proteome</keyword>
<dbReference type="STRING" id="555088.DealDRAFT_1357"/>
<dbReference type="Gene3D" id="3.40.30.10">
    <property type="entry name" value="Glutaredoxin"/>
    <property type="match status" value="1"/>
</dbReference>
<dbReference type="PANTHER" id="PTHR42852">
    <property type="entry name" value="THIOL:DISULFIDE INTERCHANGE PROTEIN DSBE"/>
    <property type="match status" value="1"/>
</dbReference>
<feature type="domain" description="Thioredoxin" evidence="1">
    <location>
        <begin position="29"/>
        <end position="166"/>
    </location>
</feature>
<dbReference type="PANTHER" id="PTHR42852:SF17">
    <property type="entry name" value="THIOREDOXIN-LIKE PROTEIN HI_1115"/>
    <property type="match status" value="1"/>
</dbReference>
<dbReference type="CDD" id="cd02966">
    <property type="entry name" value="TlpA_like_family"/>
    <property type="match status" value="1"/>
</dbReference>
<reference evidence="2 3" key="1">
    <citation type="submission" date="2009-02" db="EMBL/GenBank/DDBJ databases">
        <title>Sequencing of the draft genome and assembly of Dethiobacter alkaliphilus AHT 1.</title>
        <authorList>
            <consortium name="US DOE Joint Genome Institute (JGI-PGF)"/>
            <person name="Lucas S."/>
            <person name="Copeland A."/>
            <person name="Lapidus A."/>
            <person name="Glavina del Rio T."/>
            <person name="Dalin E."/>
            <person name="Tice H."/>
            <person name="Bruce D."/>
            <person name="Goodwin L."/>
            <person name="Pitluck S."/>
            <person name="Larimer F."/>
            <person name="Land M.L."/>
            <person name="Hauser L."/>
            <person name="Muyzer G."/>
        </authorList>
    </citation>
    <scope>NUCLEOTIDE SEQUENCE [LARGE SCALE GENOMIC DNA]</scope>
    <source>
        <strain evidence="2 3">AHT 1</strain>
    </source>
</reference>
<proteinExistence type="predicted"/>
<dbReference type="Pfam" id="PF00578">
    <property type="entry name" value="AhpC-TSA"/>
    <property type="match status" value="1"/>
</dbReference>
<gene>
    <name evidence="2" type="ORF">DealDRAFT_1357</name>
</gene>
<dbReference type="OrthoDB" id="9809733at2"/>
<evidence type="ECO:0000259" key="1">
    <source>
        <dbReference type="PROSITE" id="PS51352"/>
    </source>
</evidence>
<dbReference type="InterPro" id="IPR050553">
    <property type="entry name" value="Thioredoxin_ResA/DsbE_sf"/>
</dbReference>
<evidence type="ECO:0000313" key="2">
    <source>
        <dbReference type="EMBL" id="EEG77637.1"/>
    </source>
</evidence>
<dbReference type="InterPro" id="IPR000866">
    <property type="entry name" value="AhpC/TSA"/>
</dbReference>
<dbReference type="InterPro" id="IPR036249">
    <property type="entry name" value="Thioredoxin-like_sf"/>
</dbReference>
<dbReference type="Proteomes" id="UP000006443">
    <property type="component" value="Unassembled WGS sequence"/>
</dbReference>
<comment type="caution">
    <text evidence="2">The sequence shown here is derived from an EMBL/GenBank/DDBJ whole genome shotgun (WGS) entry which is preliminary data.</text>
</comment>
<dbReference type="PROSITE" id="PS51352">
    <property type="entry name" value="THIOREDOXIN_2"/>
    <property type="match status" value="1"/>
</dbReference>
<evidence type="ECO:0000313" key="3">
    <source>
        <dbReference type="Proteomes" id="UP000006443"/>
    </source>
</evidence>
<accession>C0GFU8</accession>
<protein>
    <submittedName>
        <fullName evidence="2">Alkyl hydroperoxide reductase/ Thiol specific antioxidant/ Mal allergen</fullName>
    </submittedName>
</protein>
<dbReference type="InterPro" id="IPR013766">
    <property type="entry name" value="Thioredoxin_domain"/>
</dbReference>
<dbReference type="AlphaFoldDB" id="C0GFU8"/>
<name>C0GFU8_DETAL</name>
<dbReference type="GO" id="GO:0016491">
    <property type="term" value="F:oxidoreductase activity"/>
    <property type="evidence" value="ECO:0007669"/>
    <property type="project" value="InterPro"/>
</dbReference>
<dbReference type="GO" id="GO:0016209">
    <property type="term" value="F:antioxidant activity"/>
    <property type="evidence" value="ECO:0007669"/>
    <property type="project" value="InterPro"/>
</dbReference>
<organism evidence="2 3">
    <name type="scientific">Dethiobacter alkaliphilus AHT 1</name>
    <dbReference type="NCBI Taxonomy" id="555088"/>
    <lineage>
        <taxon>Bacteria</taxon>
        <taxon>Bacillati</taxon>
        <taxon>Bacillota</taxon>
        <taxon>Dethiobacteria</taxon>
        <taxon>Dethiobacterales</taxon>
        <taxon>Dethiobacteraceae</taxon>
        <taxon>Dethiobacter</taxon>
    </lineage>
</organism>
<dbReference type="eggNOG" id="COG0526">
    <property type="taxonomic scope" value="Bacteria"/>
</dbReference>
<dbReference type="EMBL" id="ACJM01000006">
    <property type="protein sequence ID" value="EEG77637.1"/>
    <property type="molecule type" value="Genomic_DNA"/>
</dbReference>